<feature type="region of interest" description="Disordered" evidence="10">
    <location>
        <begin position="104"/>
        <end position="138"/>
    </location>
</feature>
<dbReference type="Pfam" id="PF02699">
    <property type="entry name" value="YajC"/>
    <property type="match status" value="1"/>
</dbReference>
<dbReference type="SMART" id="SM01323">
    <property type="entry name" value="YajC"/>
    <property type="match status" value="1"/>
</dbReference>
<feature type="compositionally biased region" description="Basic and acidic residues" evidence="10">
    <location>
        <begin position="104"/>
        <end position="121"/>
    </location>
</feature>
<evidence type="ECO:0000256" key="5">
    <source>
        <dbReference type="ARBA" id="ARBA00022692"/>
    </source>
</evidence>
<dbReference type="PANTHER" id="PTHR33909">
    <property type="entry name" value="SEC TRANSLOCON ACCESSORY COMPLEX SUBUNIT YAJC"/>
    <property type="match status" value="1"/>
</dbReference>
<keyword evidence="4" id="KW-1003">Cell membrane</keyword>
<protein>
    <submittedName>
        <fullName evidence="12">Preprotein translocase subunit YajC</fullName>
    </submittedName>
</protein>
<comment type="subcellular location">
    <subcellularLocation>
        <location evidence="1">Cell membrane</location>
        <topology evidence="1">Single-pass membrane protein</topology>
    </subcellularLocation>
</comment>
<evidence type="ECO:0000313" key="13">
    <source>
        <dbReference type="Proteomes" id="UP001321804"/>
    </source>
</evidence>
<dbReference type="GO" id="GO:0005886">
    <property type="term" value="C:plasma membrane"/>
    <property type="evidence" value="ECO:0007669"/>
    <property type="project" value="UniProtKB-SubCell"/>
</dbReference>
<evidence type="ECO:0000256" key="11">
    <source>
        <dbReference type="SAM" id="Phobius"/>
    </source>
</evidence>
<keyword evidence="8" id="KW-0811">Translocation</keyword>
<accession>A0AAU9CS20</accession>
<dbReference type="RefSeq" id="WP_317695177.1">
    <property type="nucleotide sequence ID" value="NZ_AP026801.1"/>
</dbReference>
<evidence type="ECO:0000256" key="8">
    <source>
        <dbReference type="ARBA" id="ARBA00023010"/>
    </source>
</evidence>
<organism evidence="12 13">
    <name type="scientific">Xylocopilactobacillus apis</name>
    <dbReference type="NCBI Taxonomy" id="2932183"/>
    <lineage>
        <taxon>Bacteria</taxon>
        <taxon>Bacillati</taxon>
        <taxon>Bacillota</taxon>
        <taxon>Bacilli</taxon>
        <taxon>Lactobacillales</taxon>
        <taxon>Lactobacillaceae</taxon>
        <taxon>Xylocopilactobacillus</taxon>
    </lineage>
</organism>
<keyword evidence="3" id="KW-0813">Transport</keyword>
<evidence type="ECO:0000313" key="12">
    <source>
        <dbReference type="EMBL" id="BDR56752.1"/>
    </source>
</evidence>
<name>A0AAU9CS20_9LACO</name>
<evidence type="ECO:0000256" key="4">
    <source>
        <dbReference type="ARBA" id="ARBA00022475"/>
    </source>
</evidence>
<keyword evidence="13" id="KW-1185">Reference proteome</keyword>
<evidence type="ECO:0000256" key="9">
    <source>
        <dbReference type="ARBA" id="ARBA00023136"/>
    </source>
</evidence>
<keyword evidence="9 11" id="KW-0472">Membrane</keyword>
<dbReference type="PANTHER" id="PTHR33909:SF1">
    <property type="entry name" value="SEC TRANSLOCON ACCESSORY COMPLEX SUBUNIT YAJC"/>
    <property type="match status" value="1"/>
</dbReference>
<evidence type="ECO:0000256" key="10">
    <source>
        <dbReference type="SAM" id="MobiDB-lite"/>
    </source>
</evidence>
<dbReference type="InterPro" id="IPR003849">
    <property type="entry name" value="Preprotein_translocase_YajC"/>
</dbReference>
<dbReference type="PRINTS" id="PR01853">
    <property type="entry name" value="YAJCTRNLCASE"/>
</dbReference>
<sequence length="138" mass="15343">MNFNIMAAKASGGGSTMMMLVLIAVMFVAMYFFTIKPQKKRMAEQQERLSKVKKGDAVIIRSGLHGVVDSVDQNKNTFVLDANGIFLTFELGAIMQIVDNNKFPKEHLNTKEDTDTAKETTEENSDDSNEETASKDND</sequence>
<dbReference type="AlphaFoldDB" id="A0AAU9CS20"/>
<dbReference type="EMBL" id="AP026801">
    <property type="protein sequence ID" value="BDR56752.1"/>
    <property type="molecule type" value="Genomic_DNA"/>
</dbReference>
<keyword evidence="6" id="KW-0653">Protein transport</keyword>
<feature type="transmembrane region" description="Helical" evidence="11">
    <location>
        <begin position="12"/>
        <end position="33"/>
    </location>
</feature>
<dbReference type="Proteomes" id="UP001321804">
    <property type="component" value="Chromosome"/>
</dbReference>
<keyword evidence="7 11" id="KW-1133">Transmembrane helix</keyword>
<dbReference type="NCBIfam" id="TIGR00739">
    <property type="entry name" value="yajC"/>
    <property type="match status" value="1"/>
</dbReference>
<evidence type="ECO:0000256" key="7">
    <source>
        <dbReference type="ARBA" id="ARBA00022989"/>
    </source>
</evidence>
<evidence type="ECO:0000256" key="6">
    <source>
        <dbReference type="ARBA" id="ARBA00022927"/>
    </source>
</evidence>
<dbReference type="KEGG" id="xak:KIMC2_13140"/>
<evidence type="ECO:0000256" key="1">
    <source>
        <dbReference type="ARBA" id="ARBA00004162"/>
    </source>
</evidence>
<comment type="similarity">
    <text evidence="2">Belongs to the YajC family.</text>
</comment>
<dbReference type="GO" id="GO:0015031">
    <property type="term" value="P:protein transport"/>
    <property type="evidence" value="ECO:0007669"/>
    <property type="project" value="UniProtKB-KW"/>
</dbReference>
<evidence type="ECO:0000256" key="3">
    <source>
        <dbReference type="ARBA" id="ARBA00022448"/>
    </source>
</evidence>
<reference evidence="12 13" key="1">
    <citation type="journal article" date="2023" name="Microbiol. Spectr.">
        <title>Symbiosis of Carpenter Bees with Uncharacterized Lactic Acid Bacteria Showing NAD Auxotrophy.</title>
        <authorList>
            <person name="Kawasaki S."/>
            <person name="Ozawa K."/>
            <person name="Mori T."/>
            <person name="Yamamoto A."/>
            <person name="Ito M."/>
            <person name="Ohkuma M."/>
            <person name="Sakamoto M."/>
            <person name="Matsutani M."/>
        </authorList>
    </citation>
    <scope>NUCLEOTIDE SEQUENCE [LARGE SCALE GENOMIC DNA]</scope>
    <source>
        <strain evidence="12 13">KimC2</strain>
    </source>
</reference>
<gene>
    <name evidence="12" type="ORF">KIMC2_13140</name>
</gene>
<keyword evidence="5 11" id="KW-0812">Transmembrane</keyword>
<evidence type="ECO:0000256" key="2">
    <source>
        <dbReference type="ARBA" id="ARBA00006742"/>
    </source>
</evidence>
<proteinExistence type="inferred from homology"/>